<evidence type="ECO:0000313" key="2">
    <source>
        <dbReference type="EMBL" id="KAF6821325.1"/>
    </source>
</evidence>
<evidence type="ECO:0000313" key="3">
    <source>
        <dbReference type="Proteomes" id="UP000652219"/>
    </source>
</evidence>
<organism evidence="2 3">
    <name type="scientific">Colletotrichum sojae</name>
    <dbReference type="NCBI Taxonomy" id="2175907"/>
    <lineage>
        <taxon>Eukaryota</taxon>
        <taxon>Fungi</taxon>
        <taxon>Dikarya</taxon>
        <taxon>Ascomycota</taxon>
        <taxon>Pezizomycotina</taxon>
        <taxon>Sordariomycetes</taxon>
        <taxon>Hypocreomycetidae</taxon>
        <taxon>Glomerellales</taxon>
        <taxon>Glomerellaceae</taxon>
        <taxon>Colletotrichum</taxon>
        <taxon>Colletotrichum orchidearum species complex</taxon>
    </lineage>
</organism>
<dbReference type="EMBL" id="WIGN01000002">
    <property type="protein sequence ID" value="KAF6821325.1"/>
    <property type="molecule type" value="Genomic_DNA"/>
</dbReference>
<accession>A0A8H6JYY4</accession>
<gene>
    <name evidence="2" type="ORF">CSOJ01_00331</name>
</gene>
<reference evidence="2 3" key="1">
    <citation type="journal article" date="2020" name="Phytopathology">
        <title>Genome Sequence Resources of Colletotrichum truncatum, C. plurivorum, C. musicola, and C. sojae: Four Species Pathogenic to Soybean (Glycine max).</title>
        <authorList>
            <person name="Rogerio F."/>
            <person name="Boufleur T.R."/>
            <person name="Ciampi-Guillardi M."/>
            <person name="Sukno S.A."/>
            <person name="Thon M.R."/>
            <person name="Massola Junior N.S."/>
            <person name="Baroncelli R."/>
        </authorList>
    </citation>
    <scope>NUCLEOTIDE SEQUENCE [LARGE SCALE GENOMIC DNA]</scope>
    <source>
        <strain evidence="2 3">LFN0009</strain>
    </source>
</reference>
<proteinExistence type="predicted"/>
<sequence length="63" mass="6847">MRPFALLFAALTVVPGALAVDELKSVNFLVFDNKLSADQIAKARKVITDMGGTVTHDFHDSWG</sequence>
<comment type="caution">
    <text evidence="2">The sequence shown here is derived from an EMBL/GenBank/DDBJ whole genome shotgun (WGS) entry which is preliminary data.</text>
</comment>
<name>A0A8H6JYY4_9PEZI</name>
<feature type="signal peptide" evidence="1">
    <location>
        <begin position="1"/>
        <end position="19"/>
    </location>
</feature>
<dbReference type="Proteomes" id="UP000652219">
    <property type="component" value="Unassembled WGS sequence"/>
</dbReference>
<dbReference type="AlphaFoldDB" id="A0A8H6JYY4"/>
<keyword evidence="3" id="KW-1185">Reference proteome</keyword>
<evidence type="ECO:0000256" key="1">
    <source>
        <dbReference type="SAM" id="SignalP"/>
    </source>
</evidence>
<keyword evidence="1" id="KW-0732">Signal</keyword>
<feature type="chain" id="PRO_5034819770" evidence="1">
    <location>
        <begin position="20"/>
        <end position="63"/>
    </location>
</feature>
<protein>
    <submittedName>
        <fullName evidence="2">Uncharacterized protein</fullName>
    </submittedName>
</protein>